<protein>
    <submittedName>
        <fullName evidence="2">Uncharacterized protein</fullName>
    </submittedName>
</protein>
<dbReference type="RefSeq" id="WP_136874143.1">
    <property type="nucleotide sequence ID" value="NZ_SWBO01000001.1"/>
</dbReference>
<dbReference type="AlphaFoldDB" id="A0A4U1CGG8"/>
<accession>A0A4U1CGG8</accession>
<proteinExistence type="predicted"/>
<organism evidence="2 3">
    <name type="scientific">Pedobacter cryotolerans</name>
    <dbReference type="NCBI Taxonomy" id="2571270"/>
    <lineage>
        <taxon>Bacteria</taxon>
        <taxon>Pseudomonadati</taxon>
        <taxon>Bacteroidota</taxon>
        <taxon>Sphingobacteriia</taxon>
        <taxon>Sphingobacteriales</taxon>
        <taxon>Sphingobacteriaceae</taxon>
        <taxon>Pedobacter</taxon>
    </lineage>
</organism>
<dbReference type="EMBL" id="SWBO01000001">
    <property type="protein sequence ID" value="TKC03481.1"/>
    <property type="molecule type" value="Genomic_DNA"/>
</dbReference>
<dbReference type="OrthoDB" id="771657at2"/>
<gene>
    <name evidence="2" type="ORF">FA045_02620</name>
</gene>
<keyword evidence="3" id="KW-1185">Reference proteome</keyword>
<comment type="caution">
    <text evidence="2">The sequence shown here is derived from an EMBL/GenBank/DDBJ whole genome shotgun (WGS) entry which is preliminary data.</text>
</comment>
<feature type="transmembrane region" description="Helical" evidence="1">
    <location>
        <begin position="12"/>
        <end position="33"/>
    </location>
</feature>
<evidence type="ECO:0000313" key="2">
    <source>
        <dbReference type="EMBL" id="TKC03481.1"/>
    </source>
</evidence>
<name>A0A4U1CGG8_9SPHI</name>
<sequence length="124" mass="14095">MKTLKLIIPSGILNKQTIAFALGAIILLLLWQILPQLLHHIAPQTGLLDAGIWQLLLFTMISFLLLLSSCIWLFNGLINLWQLTPIHTMVLQVKNLQLWQQFVLYWASFALLFLGSLLSLTAIF</sequence>
<keyword evidence="1" id="KW-0472">Membrane</keyword>
<evidence type="ECO:0000313" key="3">
    <source>
        <dbReference type="Proteomes" id="UP000310477"/>
    </source>
</evidence>
<keyword evidence="1" id="KW-1133">Transmembrane helix</keyword>
<evidence type="ECO:0000256" key="1">
    <source>
        <dbReference type="SAM" id="Phobius"/>
    </source>
</evidence>
<keyword evidence="1" id="KW-0812">Transmembrane</keyword>
<reference evidence="2 3" key="1">
    <citation type="submission" date="2019-04" db="EMBL/GenBank/DDBJ databases">
        <title>Pedobacter sp. AR-2-6 sp. nov., isolated from Arctic soil.</title>
        <authorList>
            <person name="Dahal R.H."/>
            <person name="Kim D.-U."/>
        </authorList>
    </citation>
    <scope>NUCLEOTIDE SEQUENCE [LARGE SCALE GENOMIC DNA]</scope>
    <source>
        <strain evidence="2 3">AR-2-6</strain>
    </source>
</reference>
<feature type="transmembrane region" description="Helical" evidence="1">
    <location>
        <begin position="53"/>
        <end position="81"/>
    </location>
</feature>
<dbReference type="Proteomes" id="UP000310477">
    <property type="component" value="Unassembled WGS sequence"/>
</dbReference>
<feature type="transmembrane region" description="Helical" evidence="1">
    <location>
        <begin position="102"/>
        <end position="123"/>
    </location>
</feature>